<dbReference type="OrthoDB" id="1524679at2"/>
<dbReference type="RefSeq" id="WP_064714241.1">
    <property type="nucleotide sequence ID" value="NZ_JMTM01000013.1"/>
</dbReference>
<evidence type="ECO:0000259" key="1">
    <source>
        <dbReference type="Pfam" id="PF12728"/>
    </source>
</evidence>
<reference evidence="2 3" key="1">
    <citation type="submission" date="2016-06" db="EMBL/GenBank/DDBJ databases">
        <title>Draft genome sequence of Flavobacterium succinicans strain DD5b.</title>
        <authorList>
            <person name="Poehlein A."/>
            <person name="Daniel R."/>
            <person name="Simeonova D.D."/>
        </authorList>
    </citation>
    <scope>NUCLEOTIDE SEQUENCE [LARGE SCALE GENOMIC DNA]</scope>
    <source>
        <strain evidence="2 3">DD5b</strain>
    </source>
</reference>
<dbReference type="Proteomes" id="UP000093807">
    <property type="component" value="Unassembled WGS sequence"/>
</dbReference>
<dbReference type="EMBL" id="JMTM01000013">
    <property type="protein sequence ID" value="OAZ05250.1"/>
    <property type="molecule type" value="Genomic_DNA"/>
</dbReference>
<dbReference type="InterPro" id="IPR009061">
    <property type="entry name" value="DNA-bd_dom_put_sf"/>
</dbReference>
<comment type="caution">
    <text evidence="2">The sequence shown here is derived from an EMBL/GenBank/DDBJ whole genome shotgun (WGS) entry which is preliminary data.</text>
</comment>
<dbReference type="PANTHER" id="PTHR34585">
    <property type="match status" value="1"/>
</dbReference>
<dbReference type="Pfam" id="PF12728">
    <property type="entry name" value="HTH_17"/>
    <property type="match status" value="1"/>
</dbReference>
<sequence length="102" mass="11686">MAANIITTEDLNAFKLELLEEIKKILLPVEVKQEKKWLKSNEVRKLLNISAGTLQNLRVNGSISYTKIGGTLYYSMTDLDQLFRSNKVSSSEPLFNPKWLVR</sequence>
<accession>A0A199XUD1</accession>
<gene>
    <name evidence="2" type="ORF">FLB_03410</name>
</gene>
<dbReference type="SUPFAM" id="SSF46955">
    <property type="entry name" value="Putative DNA-binding domain"/>
    <property type="match status" value="1"/>
</dbReference>
<proteinExistence type="predicted"/>
<dbReference type="PANTHER" id="PTHR34585:SF22">
    <property type="entry name" value="HELIX-TURN-HELIX DOMAIN-CONTAINING PROTEIN"/>
    <property type="match status" value="1"/>
</dbReference>
<keyword evidence="3" id="KW-1185">Reference proteome</keyword>
<evidence type="ECO:0000313" key="3">
    <source>
        <dbReference type="Proteomes" id="UP000093807"/>
    </source>
</evidence>
<organism evidence="2 3">
    <name type="scientific">Flavobacterium succinicans</name>
    <dbReference type="NCBI Taxonomy" id="29536"/>
    <lineage>
        <taxon>Bacteria</taxon>
        <taxon>Pseudomonadati</taxon>
        <taxon>Bacteroidota</taxon>
        <taxon>Flavobacteriia</taxon>
        <taxon>Flavobacteriales</taxon>
        <taxon>Flavobacteriaceae</taxon>
        <taxon>Flavobacterium</taxon>
    </lineage>
</organism>
<protein>
    <submittedName>
        <fullName evidence="2">Helix-turn-helix domain protein</fullName>
    </submittedName>
</protein>
<feature type="domain" description="Helix-turn-helix" evidence="1">
    <location>
        <begin position="37"/>
        <end position="86"/>
    </location>
</feature>
<evidence type="ECO:0000313" key="2">
    <source>
        <dbReference type="EMBL" id="OAZ05250.1"/>
    </source>
</evidence>
<name>A0A199XUD1_9FLAO</name>
<dbReference type="AlphaFoldDB" id="A0A199XUD1"/>
<dbReference type="PATRIC" id="fig|29536.5.peg.361"/>
<dbReference type="InterPro" id="IPR041657">
    <property type="entry name" value="HTH_17"/>
</dbReference>